<feature type="domain" description="Something about silencing protein 4" evidence="2">
    <location>
        <begin position="1"/>
        <end position="95"/>
    </location>
</feature>
<protein>
    <recommendedName>
        <fullName evidence="2">Something about silencing protein 4 domain-containing protein</fullName>
    </recommendedName>
</protein>
<dbReference type="InterPro" id="IPR038988">
    <property type="entry name" value="Sas4"/>
</dbReference>
<evidence type="ECO:0000313" key="3">
    <source>
        <dbReference type="EMBL" id="KAF2835479.1"/>
    </source>
</evidence>
<gene>
    <name evidence="3" type="ORF">M501DRAFT_900862</name>
</gene>
<feature type="non-terminal residue" evidence="3">
    <location>
        <position position="243"/>
    </location>
</feature>
<dbReference type="PANTHER" id="PTHR38422">
    <property type="entry name" value="SOMETHING ABOUT SILENCING PROTEIN 4"/>
    <property type="match status" value="1"/>
</dbReference>
<evidence type="ECO:0000313" key="4">
    <source>
        <dbReference type="Proteomes" id="UP000799429"/>
    </source>
</evidence>
<dbReference type="GO" id="GO:0004402">
    <property type="term" value="F:histone acetyltransferase activity"/>
    <property type="evidence" value="ECO:0007669"/>
    <property type="project" value="TreeGrafter"/>
</dbReference>
<dbReference type="PANTHER" id="PTHR38422:SF1">
    <property type="entry name" value="SOMETHING ABOUT SILENCING PROTEIN 4"/>
    <property type="match status" value="1"/>
</dbReference>
<dbReference type="Proteomes" id="UP000799429">
    <property type="component" value="Unassembled WGS sequence"/>
</dbReference>
<dbReference type="Pfam" id="PF15460">
    <property type="entry name" value="SAS4"/>
    <property type="match status" value="1"/>
</dbReference>
<reference evidence="3" key="1">
    <citation type="journal article" date="2020" name="Stud. Mycol.">
        <title>101 Dothideomycetes genomes: a test case for predicting lifestyles and emergence of pathogens.</title>
        <authorList>
            <person name="Haridas S."/>
            <person name="Albert R."/>
            <person name="Binder M."/>
            <person name="Bloem J."/>
            <person name="Labutti K."/>
            <person name="Salamov A."/>
            <person name="Andreopoulos B."/>
            <person name="Baker S."/>
            <person name="Barry K."/>
            <person name="Bills G."/>
            <person name="Bluhm B."/>
            <person name="Cannon C."/>
            <person name="Castanera R."/>
            <person name="Culley D."/>
            <person name="Daum C."/>
            <person name="Ezra D."/>
            <person name="Gonzalez J."/>
            <person name="Henrissat B."/>
            <person name="Kuo A."/>
            <person name="Liang C."/>
            <person name="Lipzen A."/>
            <person name="Lutzoni F."/>
            <person name="Magnuson J."/>
            <person name="Mondo S."/>
            <person name="Nolan M."/>
            <person name="Ohm R."/>
            <person name="Pangilinan J."/>
            <person name="Park H.-J."/>
            <person name="Ramirez L."/>
            <person name="Alfaro M."/>
            <person name="Sun H."/>
            <person name="Tritt A."/>
            <person name="Yoshinaga Y."/>
            <person name="Zwiers L.-H."/>
            <person name="Turgeon B."/>
            <person name="Goodwin S."/>
            <person name="Spatafora J."/>
            <person name="Crous P."/>
            <person name="Grigoriev I."/>
        </authorList>
    </citation>
    <scope>NUCLEOTIDE SEQUENCE</scope>
    <source>
        <strain evidence="3">CBS 101060</strain>
    </source>
</reference>
<dbReference type="EMBL" id="MU006108">
    <property type="protein sequence ID" value="KAF2835479.1"/>
    <property type="molecule type" value="Genomic_DNA"/>
</dbReference>
<evidence type="ECO:0000256" key="1">
    <source>
        <dbReference type="SAM" id="MobiDB-lite"/>
    </source>
</evidence>
<name>A0A9P4S3H1_9PEZI</name>
<dbReference type="InterPro" id="IPR029184">
    <property type="entry name" value="Sas4_dom"/>
</dbReference>
<dbReference type="AlphaFoldDB" id="A0A9P4S3H1"/>
<dbReference type="OrthoDB" id="1938992at2759"/>
<keyword evidence="4" id="KW-1185">Reference proteome</keyword>
<feature type="compositionally biased region" description="Pro residues" evidence="1">
    <location>
        <begin position="168"/>
        <end position="177"/>
    </location>
</feature>
<accession>A0A9P4S3H1</accession>
<sequence>DPLSEGVFFKPHRRAERKEKQLRNIEKERAMHEKVQLERLLDGLLGHDWLRVMGVTGITDGEKKDFEWKRQYFIREVRALVDKFREWKEEEKRIRMGKGTVPSAKDEGDDEEGNEDEHTQDDMTEPPPSSDVDAWAARQLQQEASRSTSSASVPPNQSRRGQRMPAHLLPPPTPEPDTPFTSFFSKPYIRAAALGKHRYGSRTVLAFGLPVPDFEERLFQLPPDYTTPEELRASARRRRILRR</sequence>
<comment type="caution">
    <text evidence="3">The sequence shown here is derived from an EMBL/GenBank/DDBJ whole genome shotgun (WGS) entry which is preliminary data.</text>
</comment>
<organism evidence="3 4">
    <name type="scientific">Patellaria atrata CBS 101060</name>
    <dbReference type="NCBI Taxonomy" id="1346257"/>
    <lineage>
        <taxon>Eukaryota</taxon>
        <taxon>Fungi</taxon>
        <taxon>Dikarya</taxon>
        <taxon>Ascomycota</taxon>
        <taxon>Pezizomycotina</taxon>
        <taxon>Dothideomycetes</taxon>
        <taxon>Dothideomycetes incertae sedis</taxon>
        <taxon>Patellariales</taxon>
        <taxon>Patellariaceae</taxon>
        <taxon>Patellaria</taxon>
    </lineage>
</organism>
<feature type="region of interest" description="Disordered" evidence="1">
    <location>
        <begin position="97"/>
        <end position="181"/>
    </location>
</feature>
<dbReference type="GO" id="GO:0033255">
    <property type="term" value="C:SAS acetyltransferase complex"/>
    <property type="evidence" value="ECO:0007669"/>
    <property type="project" value="InterPro"/>
</dbReference>
<proteinExistence type="predicted"/>
<feature type="compositionally biased region" description="Polar residues" evidence="1">
    <location>
        <begin position="139"/>
        <end position="159"/>
    </location>
</feature>
<evidence type="ECO:0000259" key="2">
    <source>
        <dbReference type="Pfam" id="PF15460"/>
    </source>
</evidence>
<feature type="non-terminal residue" evidence="3">
    <location>
        <position position="1"/>
    </location>
</feature>